<dbReference type="InterPro" id="IPR036396">
    <property type="entry name" value="Cyt_P450_sf"/>
</dbReference>
<evidence type="ECO:0000256" key="14">
    <source>
        <dbReference type="SAM" id="MobiDB-lite"/>
    </source>
</evidence>
<keyword evidence="11" id="KW-0503">Monooxygenase</keyword>
<organism evidence="15 16">
    <name type="scientific">Mycena alexandri</name>
    <dbReference type="NCBI Taxonomy" id="1745969"/>
    <lineage>
        <taxon>Eukaryota</taxon>
        <taxon>Fungi</taxon>
        <taxon>Dikarya</taxon>
        <taxon>Basidiomycota</taxon>
        <taxon>Agaricomycotina</taxon>
        <taxon>Agaricomycetes</taxon>
        <taxon>Agaricomycetidae</taxon>
        <taxon>Agaricales</taxon>
        <taxon>Marasmiineae</taxon>
        <taxon>Mycenaceae</taxon>
        <taxon>Mycena</taxon>
    </lineage>
</organism>
<keyword evidence="5 13" id="KW-0349">Heme</keyword>
<feature type="compositionally biased region" description="Polar residues" evidence="14">
    <location>
        <begin position="675"/>
        <end position="684"/>
    </location>
</feature>
<dbReference type="EMBL" id="JARJCM010000109">
    <property type="protein sequence ID" value="KAJ7028766.1"/>
    <property type="molecule type" value="Genomic_DNA"/>
</dbReference>
<gene>
    <name evidence="15" type="ORF">C8F04DRAFT_1237405</name>
</gene>
<evidence type="ECO:0000256" key="10">
    <source>
        <dbReference type="ARBA" id="ARBA00023004"/>
    </source>
</evidence>
<evidence type="ECO:0000256" key="6">
    <source>
        <dbReference type="ARBA" id="ARBA00022692"/>
    </source>
</evidence>
<keyword evidence="10 13" id="KW-0408">Iron</keyword>
<keyword evidence="8" id="KW-1133">Transmembrane helix</keyword>
<evidence type="ECO:0000256" key="11">
    <source>
        <dbReference type="ARBA" id="ARBA00023033"/>
    </source>
</evidence>
<keyword evidence="6" id="KW-0812">Transmembrane</keyword>
<feature type="region of interest" description="Disordered" evidence="14">
    <location>
        <begin position="651"/>
        <end position="709"/>
    </location>
</feature>
<accession>A0AAD6SKV1</accession>
<sequence>MAPSLLSLALALALPALLLFLVFRAIHLLFFHPLSSIPGPWYAAVSSLWITSHVLRLEQCKTIHALFETYGPVVRIAPNKVVFCDLGAMKSVYSTWKFDKSDYYKSLLTNDNDHAMTTLPHAQHSIRRKAYASHYTPSNLAKLQPEIGDATGQMIDTLHGLPAHTPLDTLSLFRHLALDIIVSSSYGFRLGAIRKWALEAEEGLTVAIGDFPKRGILRSAVPTWAWNLVCQIPNARLKLLCDSDKIMAEFVSTRVYEMRAQLNAGKVPAAPIPAPTIVAPTPSQGFLSAFQSFSRSSSRASSPAPSCSSEDSSFSEDTEKSFLLPRLLAYKYPSGETMPESDVISESMGHMVAGTDTTSISLAYFFFELTRRHDILRKLQNEIDAVMPDPSAIPDIKILNSMEYLNAFIKEGLRLYGAAPSLLERVVPVSTSKNFAGAEGFDLMGYALPPGTIVSTQAWSMHRDPAVFPSPETFLPERWLPSYAAGSKEDGGEASEAETARLARMASHMMPFGTGSRICGGMNLAHIIMRVVLVAVLRNFEIEAAPGTDEKSNGYEGQLRDVPRRDGVQAHLPPARARINPPRYLFLKPVSFLFLLSLVSSLLQKGKKWTRRFGVVRTWTHMHPVAVVTTQRLFATKRVGLSGTVVAPFPRTATPDFRGANPPPPDDGLLCAEFTKQSSESPTRSAPEAKPRPRRPKNSVHDPRCARPRGRQPWGDLHVVWYPSKNPWRIAVLAAHDVLGKKAPPALTDDSGPGDAAESDSGAFPSLRPSFGQRRAPLRTTSHPDVREGGLHTRLCGQSNIQIAIVALDCTSLRDITVPSRGMFRRSRGTVPRLRTGMFSPAFRLVLNVIDGVGGSRFVPPGALLALFLLVLVPLLELCCLAFCLCGVVLRGGFLCGDDFKGMPKDVSKGLPFPGEYGPDGFATQYIKLLIPGATNSHKGARKPAAEKKTKPKQSAVRRENLFNGTDGVRVLNKSIVERSKDLRTTEEKAAILPWAQRIVSQYPYQPIDHNASPNASIYISPPNLSPAQISPNRNLPVSNPVSEPQNQLFTVSDLMAFVQQRGPPGNSMAMPVTIVENPLPPSPLNSSLHTSPIPPVTSMSMLPSVARPSEVTASASTSMLSRTSTAQHVNSDSEAEDVPTRTLTMAGGKFVTFCERDVPDPPAVSYAKSIEDLLLVWTDISPHWNGTSPLKIKGVPIPLVYWPTVYKYWKHTQWKGVKKSWFDFKVLVAAMSRSSSLNDFWARYSAPDKSGTLQRLKYTPLLAQLARERTAENARLAELAHQELTTEQLTYRKGGKRFVMTKPAMIAAHYRRLKGLQNDLDDEDEDLE</sequence>
<evidence type="ECO:0000256" key="13">
    <source>
        <dbReference type="PIRSR" id="PIRSR602403-1"/>
    </source>
</evidence>
<evidence type="ECO:0000256" key="2">
    <source>
        <dbReference type="ARBA" id="ARBA00004370"/>
    </source>
</evidence>
<proteinExistence type="inferred from homology"/>
<dbReference type="PRINTS" id="PR00385">
    <property type="entry name" value="P450"/>
</dbReference>
<dbReference type="Gene3D" id="1.10.630.10">
    <property type="entry name" value="Cytochrome P450"/>
    <property type="match status" value="1"/>
</dbReference>
<keyword evidence="16" id="KW-1185">Reference proteome</keyword>
<dbReference type="InterPro" id="IPR002403">
    <property type="entry name" value="Cyt_P450_E_grp-IV"/>
</dbReference>
<keyword evidence="12" id="KW-0472">Membrane</keyword>
<comment type="cofactor">
    <cofactor evidence="1 13">
        <name>heme</name>
        <dbReference type="ChEBI" id="CHEBI:30413"/>
    </cofactor>
</comment>
<dbReference type="GO" id="GO:0016705">
    <property type="term" value="F:oxidoreductase activity, acting on paired donors, with incorporation or reduction of molecular oxygen"/>
    <property type="evidence" value="ECO:0007669"/>
    <property type="project" value="InterPro"/>
</dbReference>
<keyword evidence="7 13" id="KW-0479">Metal-binding</keyword>
<dbReference type="PANTHER" id="PTHR24305">
    <property type="entry name" value="CYTOCHROME P450"/>
    <property type="match status" value="1"/>
</dbReference>
<dbReference type="Pfam" id="PF00067">
    <property type="entry name" value="p450"/>
    <property type="match status" value="1"/>
</dbReference>
<comment type="caution">
    <text evidence="15">The sequence shown here is derived from an EMBL/GenBank/DDBJ whole genome shotgun (WGS) entry which is preliminary data.</text>
</comment>
<feature type="binding site" description="axial binding residue" evidence="13">
    <location>
        <position position="519"/>
    </location>
    <ligand>
        <name>heme</name>
        <dbReference type="ChEBI" id="CHEBI:30413"/>
    </ligand>
    <ligandPart>
        <name>Fe</name>
        <dbReference type="ChEBI" id="CHEBI:18248"/>
    </ligandPart>
</feature>
<comment type="subcellular location">
    <subcellularLocation>
        <location evidence="2">Membrane</location>
    </subcellularLocation>
</comment>
<dbReference type="PRINTS" id="PR00465">
    <property type="entry name" value="EP450IV"/>
</dbReference>
<evidence type="ECO:0000256" key="7">
    <source>
        <dbReference type="ARBA" id="ARBA00022723"/>
    </source>
</evidence>
<comment type="similarity">
    <text evidence="4">Belongs to the cytochrome P450 family.</text>
</comment>
<evidence type="ECO:0000256" key="4">
    <source>
        <dbReference type="ARBA" id="ARBA00010617"/>
    </source>
</evidence>
<evidence type="ECO:0000256" key="9">
    <source>
        <dbReference type="ARBA" id="ARBA00023002"/>
    </source>
</evidence>
<protein>
    <submittedName>
        <fullName evidence="15">Cytochrome P450</fullName>
    </submittedName>
</protein>
<evidence type="ECO:0000256" key="8">
    <source>
        <dbReference type="ARBA" id="ARBA00022989"/>
    </source>
</evidence>
<feature type="region of interest" description="Disordered" evidence="14">
    <location>
        <begin position="744"/>
        <end position="784"/>
    </location>
</feature>
<reference evidence="15" key="1">
    <citation type="submission" date="2023-03" db="EMBL/GenBank/DDBJ databases">
        <title>Massive genome expansion in bonnet fungi (Mycena s.s.) driven by repeated elements and novel gene families across ecological guilds.</title>
        <authorList>
            <consortium name="Lawrence Berkeley National Laboratory"/>
            <person name="Harder C.B."/>
            <person name="Miyauchi S."/>
            <person name="Viragh M."/>
            <person name="Kuo A."/>
            <person name="Thoen E."/>
            <person name="Andreopoulos B."/>
            <person name="Lu D."/>
            <person name="Skrede I."/>
            <person name="Drula E."/>
            <person name="Henrissat B."/>
            <person name="Morin E."/>
            <person name="Kohler A."/>
            <person name="Barry K."/>
            <person name="LaButti K."/>
            <person name="Morin E."/>
            <person name="Salamov A."/>
            <person name="Lipzen A."/>
            <person name="Mereny Z."/>
            <person name="Hegedus B."/>
            <person name="Baldrian P."/>
            <person name="Stursova M."/>
            <person name="Weitz H."/>
            <person name="Taylor A."/>
            <person name="Grigoriev I.V."/>
            <person name="Nagy L.G."/>
            <person name="Martin F."/>
            <person name="Kauserud H."/>
        </authorList>
    </citation>
    <scope>NUCLEOTIDE SEQUENCE</scope>
    <source>
        <strain evidence="15">CBHHK200</strain>
    </source>
</reference>
<comment type="pathway">
    <text evidence="3">Secondary metabolite biosynthesis; terpenoid biosynthesis.</text>
</comment>
<keyword evidence="9" id="KW-0560">Oxidoreductase</keyword>
<dbReference type="GO" id="GO:0016020">
    <property type="term" value="C:membrane"/>
    <property type="evidence" value="ECO:0007669"/>
    <property type="project" value="UniProtKB-SubCell"/>
</dbReference>
<dbReference type="SUPFAM" id="SSF48264">
    <property type="entry name" value="Cytochrome P450"/>
    <property type="match status" value="1"/>
</dbReference>
<feature type="region of interest" description="Disordered" evidence="14">
    <location>
        <begin position="547"/>
        <end position="566"/>
    </location>
</feature>
<dbReference type="InterPro" id="IPR050121">
    <property type="entry name" value="Cytochrome_P450_monoxygenase"/>
</dbReference>
<dbReference type="InterPro" id="IPR001128">
    <property type="entry name" value="Cyt_P450"/>
</dbReference>
<dbReference type="GO" id="GO:0005506">
    <property type="term" value="F:iron ion binding"/>
    <property type="evidence" value="ECO:0007669"/>
    <property type="project" value="InterPro"/>
</dbReference>
<feature type="compositionally biased region" description="Basic and acidic residues" evidence="14">
    <location>
        <begin position="548"/>
        <end position="566"/>
    </location>
</feature>
<evidence type="ECO:0000256" key="5">
    <source>
        <dbReference type="ARBA" id="ARBA00022617"/>
    </source>
</evidence>
<evidence type="ECO:0000256" key="1">
    <source>
        <dbReference type="ARBA" id="ARBA00001971"/>
    </source>
</evidence>
<dbReference type="PANTHER" id="PTHR24305:SF166">
    <property type="entry name" value="CYTOCHROME P450 12A4, MITOCHONDRIAL-RELATED"/>
    <property type="match status" value="1"/>
</dbReference>
<dbReference type="GO" id="GO:0020037">
    <property type="term" value="F:heme binding"/>
    <property type="evidence" value="ECO:0007669"/>
    <property type="project" value="InterPro"/>
</dbReference>
<evidence type="ECO:0000256" key="12">
    <source>
        <dbReference type="ARBA" id="ARBA00023136"/>
    </source>
</evidence>
<evidence type="ECO:0000313" key="15">
    <source>
        <dbReference type="EMBL" id="KAJ7028766.1"/>
    </source>
</evidence>
<evidence type="ECO:0000256" key="3">
    <source>
        <dbReference type="ARBA" id="ARBA00004721"/>
    </source>
</evidence>
<name>A0AAD6SKV1_9AGAR</name>
<dbReference type="Proteomes" id="UP001218188">
    <property type="component" value="Unassembled WGS sequence"/>
</dbReference>
<dbReference type="GO" id="GO:0004497">
    <property type="term" value="F:monooxygenase activity"/>
    <property type="evidence" value="ECO:0007669"/>
    <property type="project" value="UniProtKB-KW"/>
</dbReference>
<evidence type="ECO:0000313" key="16">
    <source>
        <dbReference type="Proteomes" id="UP001218188"/>
    </source>
</evidence>